<dbReference type="NCBIfam" id="NF003962">
    <property type="entry name" value="PRK05454.2-5"/>
    <property type="match status" value="1"/>
</dbReference>
<dbReference type="EMBL" id="VUOA01000006">
    <property type="protein sequence ID" value="KAA2242332.1"/>
    <property type="molecule type" value="Genomic_DNA"/>
</dbReference>
<comment type="pathway">
    <text evidence="2">Glycan metabolism; osmoregulated periplasmic glucan (OPG) biosynthesis.</text>
</comment>
<evidence type="ECO:0000313" key="15">
    <source>
        <dbReference type="EMBL" id="KAA2242332.1"/>
    </source>
</evidence>
<reference evidence="15 16" key="1">
    <citation type="submission" date="2019-09" db="EMBL/GenBank/DDBJ databases">
        <title>Salinarimonas rosea gen. nov., sp. nov., a new member of the a-2 subgroup of the Proteobacteria.</title>
        <authorList>
            <person name="Liu J."/>
        </authorList>
    </citation>
    <scope>NUCLEOTIDE SEQUENCE [LARGE SCALE GENOMIC DNA]</scope>
    <source>
        <strain evidence="15 16">BN140002</strain>
    </source>
</reference>
<dbReference type="InterPro" id="IPR001173">
    <property type="entry name" value="Glyco_trans_2-like"/>
</dbReference>
<evidence type="ECO:0000256" key="7">
    <source>
        <dbReference type="ARBA" id="ARBA00022676"/>
    </source>
</evidence>
<proteinExistence type="inferred from homology"/>
<dbReference type="GO" id="GO:0016758">
    <property type="term" value="F:hexosyltransferase activity"/>
    <property type="evidence" value="ECO:0007669"/>
    <property type="project" value="TreeGrafter"/>
</dbReference>
<dbReference type="PANTHER" id="PTHR43867:SF5">
    <property type="entry name" value="GLUCANS BIOSYNTHESIS GLUCOSYLTRANSFERASE H"/>
    <property type="match status" value="1"/>
</dbReference>
<evidence type="ECO:0000256" key="11">
    <source>
        <dbReference type="ARBA" id="ARBA00023136"/>
    </source>
</evidence>
<comment type="caution">
    <text evidence="15">The sequence shown here is derived from an EMBL/GenBank/DDBJ whole genome shotgun (WGS) entry which is preliminary data.</text>
</comment>
<name>A0A5B2VVH3_9HYPH</name>
<dbReference type="InterPro" id="IPR029044">
    <property type="entry name" value="Nucleotide-diphossugar_trans"/>
</dbReference>
<feature type="transmembrane region" description="Helical" evidence="13">
    <location>
        <begin position="479"/>
        <end position="496"/>
    </location>
</feature>
<accession>A0A5B2VVH3</accession>
<evidence type="ECO:0000256" key="6">
    <source>
        <dbReference type="ARBA" id="ARBA00022519"/>
    </source>
</evidence>
<feature type="domain" description="Glycosyltransferase 2-like" evidence="14">
    <location>
        <begin position="203"/>
        <end position="393"/>
    </location>
</feature>
<evidence type="ECO:0000259" key="14">
    <source>
        <dbReference type="Pfam" id="PF13632"/>
    </source>
</evidence>
<keyword evidence="9 13" id="KW-0812">Transmembrane</keyword>
<sequence length="618" mass="66597">MFLTSSQPSALAARRALLLVPSLLGALGVAWLSIEIYGRAERGVLDAVLVALFVPLMAWECFVVWQLVLGFSAWAASRGAMTALERRALSLAPVATGRSRTAVLIPIFVEDAEAVFAGVRVMARSLRATGRADDMAIHVLSDTGDPGIAAEEEQALAAYLAWAGDQEGLPPVHYRRRTRNEGRKAGNIAEWMERAGDAFDFMIVLDADSLMSGRTMRRLVRLMEEMPDAGIIQTVSYATGRQTLFARIQQFAVRLYAPLALRGLEFWQGPDGNYWGHNAIIRIAPFREHCKLPVLPGKPPFGGEILCHDIVEAALMRRAGYGVHLLPDIDGTWEEMPTNVIDLMGRERRWCQGNLQHAGVLRMPGLKPASRAHILLGIGGYLTAPLWWAFLLVGAVRAVTADEGGGLGVLAYGLTETGWAATALVTVAALLIGLPRVLNLARALIEAPARRGFGGVRRLLAGATIEQVLWVLLGPVLSLVNSGFVLTTLMGRVVAWDSQPRTDRLVPLSEAWARLGWTVWVGLALAAAALTVGGWYGLWMAPTALGLILAPVIASLLSRVDLGVASRRLGLFLTADDTCAAPELQDLRRFTGPGAAPAWDGDATMSQGAPLEGAEERP</sequence>
<feature type="transmembrane region" description="Helical" evidence="13">
    <location>
        <begin position="544"/>
        <end position="562"/>
    </location>
</feature>
<dbReference type="AlphaFoldDB" id="A0A5B2VVH3"/>
<protein>
    <recommendedName>
        <fullName evidence="4">Glucans biosynthesis glucosyltransferase H</fullName>
    </recommendedName>
</protein>
<keyword evidence="10 13" id="KW-1133">Transmembrane helix</keyword>
<dbReference type="Pfam" id="PF13632">
    <property type="entry name" value="Glyco_trans_2_3"/>
    <property type="match status" value="1"/>
</dbReference>
<organism evidence="15 16">
    <name type="scientific">Salinarimonas soli</name>
    <dbReference type="NCBI Taxonomy" id="1638099"/>
    <lineage>
        <taxon>Bacteria</taxon>
        <taxon>Pseudomonadati</taxon>
        <taxon>Pseudomonadota</taxon>
        <taxon>Alphaproteobacteria</taxon>
        <taxon>Hyphomicrobiales</taxon>
        <taxon>Salinarimonadaceae</taxon>
        <taxon>Salinarimonas</taxon>
    </lineage>
</organism>
<reference evidence="15 16" key="2">
    <citation type="submission" date="2019-09" db="EMBL/GenBank/DDBJ databases">
        <authorList>
            <person name="Jin C."/>
        </authorList>
    </citation>
    <scope>NUCLEOTIDE SEQUENCE [LARGE SCALE GENOMIC DNA]</scope>
    <source>
        <strain evidence="15 16">BN140002</strain>
    </source>
</reference>
<evidence type="ECO:0000256" key="13">
    <source>
        <dbReference type="SAM" id="Phobius"/>
    </source>
</evidence>
<comment type="subcellular location">
    <subcellularLocation>
        <location evidence="1">Cell inner membrane</location>
        <topology evidence="1">Multi-pass membrane protein</topology>
    </subcellularLocation>
</comment>
<keyword evidence="5" id="KW-1003">Cell membrane</keyword>
<evidence type="ECO:0000256" key="5">
    <source>
        <dbReference type="ARBA" id="ARBA00022475"/>
    </source>
</evidence>
<keyword evidence="11 13" id="KW-0472">Membrane</keyword>
<evidence type="ECO:0000313" key="16">
    <source>
        <dbReference type="Proteomes" id="UP000323142"/>
    </source>
</evidence>
<dbReference type="PANTHER" id="PTHR43867">
    <property type="entry name" value="CELLULOSE SYNTHASE CATALYTIC SUBUNIT A [UDP-FORMING]"/>
    <property type="match status" value="1"/>
</dbReference>
<evidence type="ECO:0000256" key="2">
    <source>
        <dbReference type="ARBA" id="ARBA00005001"/>
    </source>
</evidence>
<feature type="region of interest" description="Disordered" evidence="12">
    <location>
        <begin position="594"/>
        <end position="618"/>
    </location>
</feature>
<feature type="compositionally biased region" description="Low complexity" evidence="12">
    <location>
        <begin position="594"/>
        <end position="603"/>
    </location>
</feature>
<keyword evidence="8 15" id="KW-0808">Transferase</keyword>
<evidence type="ECO:0000256" key="8">
    <source>
        <dbReference type="ARBA" id="ARBA00022679"/>
    </source>
</evidence>
<feature type="transmembrane region" description="Helical" evidence="13">
    <location>
        <begin position="372"/>
        <end position="390"/>
    </location>
</feature>
<dbReference type="GO" id="GO:0005886">
    <property type="term" value="C:plasma membrane"/>
    <property type="evidence" value="ECO:0007669"/>
    <property type="project" value="UniProtKB-SubCell"/>
</dbReference>
<gene>
    <name evidence="15" type="primary">mdoH</name>
    <name evidence="15" type="ORF">F0L46_03345</name>
</gene>
<feature type="transmembrane region" description="Helical" evidence="13">
    <location>
        <begin position="48"/>
        <end position="76"/>
    </location>
</feature>
<evidence type="ECO:0000256" key="4">
    <source>
        <dbReference type="ARBA" id="ARBA00020585"/>
    </source>
</evidence>
<evidence type="ECO:0000256" key="1">
    <source>
        <dbReference type="ARBA" id="ARBA00004429"/>
    </source>
</evidence>
<keyword evidence="6" id="KW-0997">Cell inner membrane</keyword>
<keyword evidence="7" id="KW-0328">Glycosyltransferase</keyword>
<comment type="similarity">
    <text evidence="3">Belongs to the glycosyltransferase 2 family. OpgH subfamily.</text>
</comment>
<dbReference type="SUPFAM" id="SSF53448">
    <property type="entry name" value="Nucleotide-diphospho-sugar transferases"/>
    <property type="match status" value="1"/>
</dbReference>
<dbReference type="RefSeq" id="WP_149815603.1">
    <property type="nucleotide sequence ID" value="NZ_VUOA01000006.1"/>
</dbReference>
<dbReference type="Proteomes" id="UP000323142">
    <property type="component" value="Unassembled WGS sequence"/>
</dbReference>
<evidence type="ECO:0000256" key="10">
    <source>
        <dbReference type="ARBA" id="ARBA00022989"/>
    </source>
</evidence>
<feature type="transmembrane region" description="Helical" evidence="13">
    <location>
        <begin position="517"/>
        <end position="538"/>
    </location>
</feature>
<dbReference type="Gene3D" id="3.90.550.10">
    <property type="entry name" value="Spore Coat Polysaccharide Biosynthesis Protein SpsA, Chain A"/>
    <property type="match status" value="1"/>
</dbReference>
<dbReference type="NCBIfam" id="NF003961">
    <property type="entry name" value="PRK05454.2-4"/>
    <property type="match status" value="1"/>
</dbReference>
<evidence type="ECO:0000256" key="12">
    <source>
        <dbReference type="SAM" id="MobiDB-lite"/>
    </source>
</evidence>
<dbReference type="NCBIfam" id="NF003958">
    <property type="entry name" value="PRK05454.2-1"/>
    <property type="match status" value="1"/>
</dbReference>
<evidence type="ECO:0000256" key="3">
    <source>
        <dbReference type="ARBA" id="ARBA00009337"/>
    </source>
</evidence>
<dbReference type="OrthoDB" id="9775281at2"/>
<dbReference type="CDD" id="cd04191">
    <property type="entry name" value="Glucan_BSP_MdoH"/>
    <property type="match status" value="1"/>
</dbReference>
<evidence type="ECO:0000256" key="9">
    <source>
        <dbReference type="ARBA" id="ARBA00022692"/>
    </source>
</evidence>
<keyword evidence="16" id="KW-1185">Reference proteome</keyword>
<feature type="transmembrane region" description="Helical" evidence="13">
    <location>
        <begin position="410"/>
        <end position="434"/>
    </location>
</feature>
<dbReference type="InterPro" id="IPR050321">
    <property type="entry name" value="Glycosyltr_2/OpgH_subfam"/>
</dbReference>